<dbReference type="GO" id="GO:0009002">
    <property type="term" value="F:serine-type D-Ala-D-Ala carboxypeptidase activity"/>
    <property type="evidence" value="ECO:0007669"/>
    <property type="project" value="UniProtKB-EC"/>
</dbReference>
<dbReference type="EC" id="3.4.16.4" evidence="4"/>
<evidence type="ECO:0000313" key="5">
    <source>
        <dbReference type="Proteomes" id="UP001595699"/>
    </source>
</evidence>
<proteinExistence type="inferred from homology"/>
<evidence type="ECO:0000313" key="4">
    <source>
        <dbReference type="EMBL" id="MFC3762802.1"/>
    </source>
</evidence>
<dbReference type="EMBL" id="JBHRZH010000016">
    <property type="protein sequence ID" value="MFC3762802.1"/>
    <property type="molecule type" value="Genomic_DNA"/>
</dbReference>
<comment type="caution">
    <text evidence="4">The sequence shown here is derived from an EMBL/GenBank/DDBJ whole genome shotgun (WGS) entry which is preliminary data.</text>
</comment>
<evidence type="ECO:0000256" key="3">
    <source>
        <dbReference type="SAM" id="MobiDB-lite"/>
    </source>
</evidence>
<reference evidence="5" key="1">
    <citation type="journal article" date="2019" name="Int. J. Syst. Evol. Microbiol.">
        <title>The Global Catalogue of Microorganisms (GCM) 10K type strain sequencing project: providing services to taxonomists for standard genome sequencing and annotation.</title>
        <authorList>
            <consortium name="The Broad Institute Genomics Platform"/>
            <consortium name="The Broad Institute Genome Sequencing Center for Infectious Disease"/>
            <person name="Wu L."/>
            <person name="Ma J."/>
        </authorList>
    </citation>
    <scope>NUCLEOTIDE SEQUENCE [LARGE SCALE GENOMIC DNA]</scope>
    <source>
        <strain evidence="5">CGMCC 4.7241</strain>
    </source>
</reference>
<dbReference type="Proteomes" id="UP001595699">
    <property type="component" value="Unassembled WGS sequence"/>
</dbReference>
<dbReference type="Pfam" id="PF02113">
    <property type="entry name" value="Peptidase_S13"/>
    <property type="match status" value="2"/>
</dbReference>
<evidence type="ECO:0000256" key="1">
    <source>
        <dbReference type="ARBA" id="ARBA00006096"/>
    </source>
</evidence>
<dbReference type="RefSeq" id="WP_205122787.1">
    <property type="nucleotide sequence ID" value="NZ_JAFBCM010000001.1"/>
</dbReference>
<keyword evidence="4" id="KW-0645">Protease</keyword>
<comment type="similarity">
    <text evidence="1">Belongs to the peptidase S13 family.</text>
</comment>
<feature type="compositionally biased region" description="Pro residues" evidence="3">
    <location>
        <begin position="57"/>
        <end position="69"/>
    </location>
</feature>
<dbReference type="SUPFAM" id="SSF56601">
    <property type="entry name" value="beta-lactamase/transpeptidase-like"/>
    <property type="match status" value="1"/>
</dbReference>
<keyword evidence="5" id="KW-1185">Reference proteome</keyword>
<sequence>MTAERLHQQTWARVALALIVVGALALAGYAAVVTDLVDVSWGAGKSAATPSATPSHQPTPTPKPTPSPTRTPAERVLDALETGALPTREGILAKVADPLSSQGVGPHVGVAIRDALTGKLLYGKGNDAGYVPASTTKIVTATAVLAALGPQHRFETKVVEGAKPGQIVLVGGGDPLLATKAAKGYPERATIEDLAAATAKELKKRKLTQVDVLVDANLFKQPISPQWEPQYVPGSVVSRITALWVNEGRTRPGARPRSKDPARAAGQAFAEALVANGIKAGASEGTAANGAEVIARVESAPLDEIVEHVLTTSDNEGAEVLARHVALSQDLPATFGGAIEGVQAVLGQLGVDATDLRIYDGSGLSRQNKLTPNAISSVLALAAHPDHPELRAVLTGLPVAGFSGTLDERFGGEASDPGEGVVRAKTGTLTGIASLAGVVTTKDGALLTFALMADRTTAGDPRLGLDRAAAALATCGCR</sequence>
<dbReference type="InterPro" id="IPR012338">
    <property type="entry name" value="Beta-lactam/transpept-like"/>
</dbReference>
<protein>
    <submittedName>
        <fullName evidence="4">D-alanyl-D-alanine carboxypeptidase/D-alanyl-D-alanine-endopeptidase</fullName>
        <ecNumber evidence="4">3.4.16.4</ecNumber>
    </submittedName>
</protein>
<accession>A0ABV7YCZ2</accession>
<dbReference type="NCBIfam" id="TIGR00666">
    <property type="entry name" value="PBP4"/>
    <property type="match status" value="1"/>
</dbReference>
<organism evidence="4 5">
    <name type="scientific">Tenggerimyces flavus</name>
    <dbReference type="NCBI Taxonomy" id="1708749"/>
    <lineage>
        <taxon>Bacteria</taxon>
        <taxon>Bacillati</taxon>
        <taxon>Actinomycetota</taxon>
        <taxon>Actinomycetes</taxon>
        <taxon>Propionibacteriales</taxon>
        <taxon>Nocardioidaceae</taxon>
        <taxon>Tenggerimyces</taxon>
    </lineage>
</organism>
<dbReference type="PRINTS" id="PR00922">
    <property type="entry name" value="DADACBPTASE3"/>
</dbReference>
<evidence type="ECO:0000256" key="2">
    <source>
        <dbReference type="ARBA" id="ARBA00022801"/>
    </source>
</evidence>
<name>A0ABV7YCZ2_9ACTN</name>
<dbReference type="InterPro" id="IPR000667">
    <property type="entry name" value="Peptidase_S13"/>
</dbReference>
<dbReference type="Gene3D" id="3.50.80.20">
    <property type="entry name" value="D-Ala-D-Ala carboxypeptidase C, peptidase S13"/>
    <property type="match status" value="1"/>
</dbReference>
<dbReference type="PANTHER" id="PTHR30023:SF0">
    <property type="entry name" value="PENICILLIN-SENSITIVE CARBOXYPEPTIDASE A"/>
    <property type="match status" value="1"/>
</dbReference>
<dbReference type="PANTHER" id="PTHR30023">
    <property type="entry name" value="D-ALANYL-D-ALANINE CARBOXYPEPTIDASE"/>
    <property type="match status" value="1"/>
</dbReference>
<gene>
    <name evidence="4" type="primary">dacB</name>
    <name evidence="4" type="ORF">ACFOUW_18320</name>
</gene>
<feature type="region of interest" description="Disordered" evidence="3">
    <location>
        <begin position="44"/>
        <end position="71"/>
    </location>
</feature>
<keyword evidence="2 4" id="KW-0378">Hydrolase</keyword>
<keyword evidence="4" id="KW-0121">Carboxypeptidase</keyword>
<dbReference type="Gene3D" id="3.40.710.10">
    <property type="entry name" value="DD-peptidase/beta-lactamase superfamily"/>
    <property type="match status" value="2"/>
</dbReference>